<protein>
    <recommendedName>
        <fullName evidence="1">Transposase IS200-like domain-containing protein</fullName>
    </recommendedName>
</protein>
<evidence type="ECO:0000259" key="1">
    <source>
        <dbReference type="SMART" id="SM01321"/>
    </source>
</evidence>
<dbReference type="InterPro" id="IPR036515">
    <property type="entry name" value="Transposase_17_sf"/>
</dbReference>
<proteinExistence type="predicted"/>
<dbReference type="NCBIfam" id="NF047646">
    <property type="entry name" value="REP_Tyr_transpos"/>
    <property type="match status" value="1"/>
</dbReference>
<dbReference type="PANTHER" id="PTHR36966">
    <property type="entry name" value="REP-ASSOCIATED TYROSINE TRANSPOSASE"/>
    <property type="match status" value="1"/>
</dbReference>
<dbReference type="SUPFAM" id="SSF143422">
    <property type="entry name" value="Transposase IS200-like"/>
    <property type="match status" value="1"/>
</dbReference>
<evidence type="ECO:0000313" key="3">
    <source>
        <dbReference type="Proteomes" id="UP000377224"/>
    </source>
</evidence>
<dbReference type="AlphaFoldDB" id="A0A5E7K2M2"/>
<dbReference type="GO" id="GO:0004803">
    <property type="term" value="F:transposase activity"/>
    <property type="evidence" value="ECO:0007669"/>
    <property type="project" value="InterPro"/>
</dbReference>
<accession>A0A5E7K2M2</accession>
<reference evidence="2 3" key="1">
    <citation type="submission" date="2019-09" db="EMBL/GenBank/DDBJ databases">
        <authorList>
            <person name="Chandra G."/>
            <person name="Truman W A."/>
        </authorList>
    </citation>
    <scope>NUCLEOTIDE SEQUENCE [LARGE SCALE GENOMIC DNA]</scope>
    <source>
        <strain evidence="2">PS896</strain>
    </source>
</reference>
<dbReference type="InterPro" id="IPR002686">
    <property type="entry name" value="Transposase_17"/>
</dbReference>
<gene>
    <name evidence="2" type="ORF">PS896_02456</name>
</gene>
<dbReference type="GO" id="GO:0006313">
    <property type="term" value="P:DNA transposition"/>
    <property type="evidence" value="ECO:0007669"/>
    <property type="project" value="InterPro"/>
</dbReference>
<organism evidence="2 3">
    <name type="scientific">Pseudomonas fluorescens</name>
    <dbReference type="NCBI Taxonomy" id="294"/>
    <lineage>
        <taxon>Bacteria</taxon>
        <taxon>Pseudomonadati</taxon>
        <taxon>Pseudomonadota</taxon>
        <taxon>Gammaproteobacteria</taxon>
        <taxon>Pseudomonadales</taxon>
        <taxon>Pseudomonadaceae</taxon>
        <taxon>Pseudomonas</taxon>
    </lineage>
</organism>
<evidence type="ECO:0000313" key="2">
    <source>
        <dbReference type="EMBL" id="VVO93557.1"/>
    </source>
</evidence>
<dbReference type="PANTHER" id="PTHR36966:SF1">
    <property type="entry name" value="REP-ASSOCIATED TYROSINE TRANSPOSASE"/>
    <property type="match status" value="1"/>
</dbReference>
<dbReference type="InterPro" id="IPR052715">
    <property type="entry name" value="RAYT_transposase"/>
</dbReference>
<name>A0A5E7K2M2_PSEFL</name>
<sequence>MGRSRYTITETDKPHFLTCTIMEWLPLFIRPYIVDHLLNCWRYQQAHNDLKLYGYVILENHLHFVAQAPDLSKCLSQFKSFTARQIIDDLQSKGADKALQRLRFSKRAHKQDRVYQLWQEGSHAEMVYSESVMRQKLEYIHNNPVKRGYVDLPEQWRYSSARNYAGMPGLIEVQCWYGNGTQSVPGCIPTLSVGTINGGESAT</sequence>
<dbReference type="Gene3D" id="3.30.70.1290">
    <property type="entry name" value="Transposase IS200-like"/>
    <property type="match status" value="1"/>
</dbReference>
<dbReference type="Proteomes" id="UP000377224">
    <property type="component" value="Unassembled WGS sequence"/>
</dbReference>
<dbReference type="SMART" id="SM01321">
    <property type="entry name" value="Y1_Tnp"/>
    <property type="match status" value="1"/>
</dbReference>
<dbReference type="GO" id="GO:0043565">
    <property type="term" value="F:sequence-specific DNA binding"/>
    <property type="evidence" value="ECO:0007669"/>
    <property type="project" value="TreeGrafter"/>
</dbReference>
<feature type="domain" description="Transposase IS200-like" evidence="1">
    <location>
        <begin position="10"/>
        <end position="143"/>
    </location>
</feature>
<dbReference type="EMBL" id="CABVIN010000002">
    <property type="protein sequence ID" value="VVO93557.1"/>
    <property type="molecule type" value="Genomic_DNA"/>
</dbReference>